<dbReference type="SUPFAM" id="SSF53335">
    <property type="entry name" value="S-adenosyl-L-methionine-dependent methyltransferases"/>
    <property type="match status" value="1"/>
</dbReference>
<dbReference type="Gene3D" id="3.40.50.150">
    <property type="entry name" value="Vaccinia Virus protein VP39"/>
    <property type="match status" value="1"/>
</dbReference>
<dbReference type="Pfam" id="PF13649">
    <property type="entry name" value="Methyltransf_25"/>
    <property type="match status" value="1"/>
</dbReference>
<evidence type="ECO:0000259" key="1">
    <source>
        <dbReference type="Pfam" id="PF13649"/>
    </source>
</evidence>
<dbReference type="Proteomes" id="UP000037822">
    <property type="component" value="Unassembled WGS sequence"/>
</dbReference>
<name>A0A0N1F539_9HYPH</name>
<reference evidence="2 3" key="1">
    <citation type="submission" date="2015-07" db="EMBL/GenBank/DDBJ databases">
        <title>Whole genome sequencing of Bosea vaviloviae isolated from cave pool.</title>
        <authorList>
            <person name="Tan N.E.H."/>
            <person name="Lee Y.P."/>
            <person name="Gan H.M."/>
            <person name="Barton H."/>
            <person name="Savka M.A."/>
        </authorList>
    </citation>
    <scope>NUCLEOTIDE SEQUENCE [LARGE SCALE GENOMIC DNA]</scope>
    <source>
        <strain evidence="2 3">SD260</strain>
    </source>
</reference>
<feature type="domain" description="Methyltransferase" evidence="1">
    <location>
        <begin position="61"/>
        <end position="150"/>
    </location>
</feature>
<organism evidence="2 3">
    <name type="scientific">Bosea vaviloviae</name>
    <dbReference type="NCBI Taxonomy" id="1526658"/>
    <lineage>
        <taxon>Bacteria</taxon>
        <taxon>Pseudomonadati</taxon>
        <taxon>Pseudomonadota</taxon>
        <taxon>Alphaproteobacteria</taxon>
        <taxon>Hyphomicrobiales</taxon>
        <taxon>Boseaceae</taxon>
        <taxon>Bosea</taxon>
    </lineage>
</organism>
<proteinExistence type="predicted"/>
<dbReference type="RefSeq" id="WP_054210276.1">
    <property type="nucleotide sequence ID" value="NZ_LGSZ01000048.1"/>
</dbReference>
<gene>
    <name evidence="2" type="ORF">AE618_17190</name>
</gene>
<dbReference type="InterPro" id="IPR041698">
    <property type="entry name" value="Methyltransf_25"/>
</dbReference>
<dbReference type="AlphaFoldDB" id="A0A0N1F539"/>
<evidence type="ECO:0000313" key="3">
    <source>
        <dbReference type="Proteomes" id="UP000037822"/>
    </source>
</evidence>
<comment type="caution">
    <text evidence="2">The sequence shown here is derived from an EMBL/GenBank/DDBJ whole genome shotgun (WGS) entry which is preliminary data.</text>
</comment>
<protein>
    <recommendedName>
        <fullName evidence="1">Methyltransferase domain-containing protein</fullName>
    </recommendedName>
</protein>
<evidence type="ECO:0000313" key="2">
    <source>
        <dbReference type="EMBL" id="KPH79608.1"/>
    </source>
</evidence>
<dbReference type="EMBL" id="LGSZ01000048">
    <property type="protein sequence ID" value="KPH79608.1"/>
    <property type="molecule type" value="Genomic_DNA"/>
</dbReference>
<sequence>MDTQKTKEPQYQVIVEAATKRGVETFGLRSSESWHEDPKHLVFRLARYKFVAKMFSGREHVLEVGCGDAFGTRIVQAEVGKLTGIDFDPVFIDDVNARMVDRWKFDAKVHDMLDGPVPGEFDGVYALDVLEHIDPAQEKLFLKNSFAPLGKDGAGIIGLPSLESQPYASPQSKAGHVNCKSAPELKKLMQEYFHNVFVFSMNDEVVHTGFHKMANYVFAIGAGKRD</sequence>
<dbReference type="InterPro" id="IPR029063">
    <property type="entry name" value="SAM-dependent_MTases_sf"/>
</dbReference>
<dbReference type="PATRIC" id="fig|1526658.3.peg.187"/>
<keyword evidence="3" id="KW-1185">Reference proteome</keyword>
<dbReference type="OrthoDB" id="334416at2"/>
<accession>A0A0N1F539</accession>
<dbReference type="CDD" id="cd02440">
    <property type="entry name" value="AdoMet_MTases"/>
    <property type="match status" value="1"/>
</dbReference>